<sequence>MLISKVSPQGQTSVPAFIRKQLAIKSGDELRWDIEERVQGSLQIIITVPTVKTIKSLRGIAGNLYKQYGGGAKYLSSERNAWKQENQ</sequence>
<dbReference type="EMBL" id="PCTA01000031">
    <property type="protein sequence ID" value="PIP61265.1"/>
    <property type="molecule type" value="Genomic_DNA"/>
</dbReference>
<evidence type="ECO:0000313" key="1">
    <source>
        <dbReference type="EMBL" id="PIP61265.1"/>
    </source>
</evidence>
<evidence type="ECO:0008006" key="3">
    <source>
        <dbReference type="Google" id="ProtNLM"/>
    </source>
</evidence>
<comment type="caution">
    <text evidence="1">The sequence shown here is derived from an EMBL/GenBank/DDBJ whole genome shotgun (WGS) entry which is preliminary data.</text>
</comment>
<gene>
    <name evidence="1" type="ORF">COW99_05015</name>
</gene>
<protein>
    <recommendedName>
        <fullName evidence="3">SpoVT-AbrB domain-containing protein</fullName>
    </recommendedName>
</protein>
<dbReference type="SUPFAM" id="SSF89447">
    <property type="entry name" value="AbrB/MazE/MraZ-like"/>
    <property type="match status" value="1"/>
</dbReference>
<name>A0A2H0BU97_9BACT</name>
<reference evidence="1 2" key="1">
    <citation type="submission" date="2017-09" db="EMBL/GenBank/DDBJ databases">
        <title>Depth-based differentiation of microbial function through sediment-hosted aquifers and enrichment of novel symbionts in the deep terrestrial subsurface.</title>
        <authorList>
            <person name="Probst A.J."/>
            <person name="Ladd B."/>
            <person name="Jarett J.K."/>
            <person name="Geller-Mcgrath D.E."/>
            <person name="Sieber C.M."/>
            <person name="Emerson J.B."/>
            <person name="Anantharaman K."/>
            <person name="Thomas B.C."/>
            <person name="Malmstrom R."/>
            <person name="Stieglmeier M."/>
            <person name="Klingl A."/>
            <person name="Woyke T."/>
            <person name="Ryan C.M."/>
            <person name="Banfield J.F."/>
        </authorList>
    </citation>
    <scope>NUCLEOTIDE SEQUENCE [LARGE SCALE GENOMIC DNA]</scope>
    <source>
        <strain evidence="1">CG22_combo_CG10-13_8_21_14_all_38_20</strain>
    </source>
</reference>
<dbReference type="Proteomes" id="UP000231246">
    <property type="component" value="Unassembled WGS sequence"/>
</dbReference>
<evidence type="ECO:0000313" key="2">
    <source>
        <dbReference type="Proteomes" id="UP000231246"/>
    </source>
</evidence>
<accession>A0A2H0BU97</accession>
<dbReference type="Gene3D" id="2.10.260.10">
    <property type="match status" value="1"/>
</dbReference>
<dbReference type="AlphaFoldDB" id="A0A2H0BU97"/>
<dbReference type="InterPro" id="IPR037914">
    <property type="entry name" value="SpoVT-AbrB_sf"/>
</dbReference>
<proteinExistence type="predicted"/>
<organism evidence="1 2">
    <name type="scientific">Candidatus Roizmanbacteria bacterium CG22_combo_CG10-13_8_21_14_all_38_20</name>
    <dbReference type="NCBI Taxonomy" id="1974862"/>
    <lineage>
        <taxon>Bacteria</taxon>
        <taxon>Candidatus Roizmaniibacteriota</taxon>
    </lineage>
</organism>